<dbReference type="PANTHER" id="PTHR21137:SF35">
    <property type="entry name" value="ODORANT RECEPTOR 19A-RELATED"/>
    <property type="match status" value="1"/>
</dbReference>
<dbReference type="PANTHER" id="PTHR21137">
    <property type="entry name" value="ODORANT RECEPTOR"/>
    <property type="match status" value="1"/>
</dbReference>
<accession>A0ABP1P078</accession>
<organism evidence="11 12">
    <name type="scientific">Xylocopa violacea</name>
    <name type="common">Violet carpenter bee</name>
    <name type="synonym">Apis violacea</name>
    <dbReference type="NCBI Taxonomy" id="135666"/>
    <lineage>
        <taxon>Eukaryota</taxon>
        <taxon>Metazoa</taxon>
        <taxon>Ecdysozoa</taxon>
        <taxon>Arthropoda</taxon>
        <taxon>Hexapoda</taxon>
        <taxon>Insecta</taxon>
        <taxon>Pterygota</taxon>
        <taxon>Neoptera</taxon>
        <taxon>Endopterygota</taxon>
        <taxon>Hymenoptera</taxon>
        <taxon>Apocrita</taxon>
        <taxon>Aculeata</taxon>
        <taxon>Apoidea</taxon>
        <taxon>Anthophila</taxon>
        <taxon>Apidae</taxon>
        <taxon>Xylocopa</taxon>
        <taxon>Xylocopa</taxon>
    </lineage>
</organism>
<evidence type="ECO:0000256" key="7">
    <source>
        <dbReference type="ARBA" id="ARBA00023136"/>
    </source>
</evidence>
<feature type="transmembrane region" description="Helical" evidence="10">
    <location>
        <begin position="269"/>
        <end position="294"/>
    </location>
</feature>
<feature type="transmembrane region" description="Helical" evidence="10">
    <location>
        <begin position="73"/>
        <end position="95"/>
    </location>
</feature>
<keyword evidence="7 10" id="KW-0472">Membrane</keyword>
<keyword evidence="2" id="KW-1003">Cell membrane</keyword>
<name>A0ABP1P078_XYLVO</name>
<evidence type="ECO:0000256" key="8">
    <source>
        <dbReference type="ARBA" id="ARBA00023170"/>
    </source>
</evidence>
<keyword evidence="8 10" id="KW-0675">Receptor</keyword>
<proteinExistence type="inferred from homology"/>
<keyword evidence="3 10" id="KW-0716">Sensory transduction</keyword>
<evidence type="ECO:0000256" key="1">
    <source>
        <dbReference type="ARBA" id="ARBA00004651"/>
    </source>
</evidence>
<dbReference type="Proteomes" id="UP001642520">
    <property type="component" value="Unassembled WGS sequence"/>
</dbReference>
<comment type="similarity">
    <text evidence="10">Belongs to the insect chemoreceptor superfamily. Heteromeric odorant receptor channel (TC 1.A.69) family.</text>
</comment>
<evidence type="ECO:0000256" key="10">
    <source>
        <dbReference type="RuleBase" id="RU351113"/>
    </source>
</evidence>
<evidence type="ECO:0000256" key="9">
    <source>
        <dbReference type="ARBA" id="ARBA00023224"/>
    </source>
</evidence>
<feature type="transmembrane region" description="Helical" evidence="10">
    <location>
        <begin position="135"/>
        <end position="154"/>
    </location>
</feature>
<evidence type="ECO:0000256" key="2">
    <source>
        <dbReference type="ARBA" id="ARBA00022475"/>
    </source>
</evidence>
<evidence type="ECO:0000256" key="4">
    <source>
        <dbReference type="ARBA" id="ARBA00022692"/>
    </source>
</evidence>
<keyword evidence="4 10" id="KW-0812">Transmembrane</keyword>
<keyword evidence="5 10" id="KW-0552">Olfaction</keyword>
<dbReference type="EMBL" id="CAXAJV020001294">
    <property type="protein sequence ID" value="CAL7946690.1"/>
    <property type="molecule type" value="Genomic_DNA"/>
</dbReference>
<evidence type="ECO:0000256" key="3">
    <source>
        <dbReference type="ARBA" id="ARBA00022606"/>
    </source>
</evidence>
<protein>
    <recommendedName>
        <fullName evidence="10">Odorant receptor</fullName>
    </recommendedName>
</protein>
<keyword evidence="12" id="KW-1185">Reference proteome</keyword>
<keyword evidence="6 10" id="KW-1133">Transmembrane helix</keyword>
<gene>
    <name evidence="11" type="ORF">XYLVIOL_LOCUS7915</name>
</gene>
<dbReference type="Pfam" id="PF02949">
    <property type="entry name" value="7tm_6"/>
    <property type="match status" value="1"/>
</dbReference>
<comment type="caution">
    <text evidence="10">Lacks conserved residue(s) required for the propagation of feature annotation.</text>
</comment>
<feature type="transmembrane region" description="Helical" evidence="10">
    <location>
        <begin position="300"/>
        <end position="322"/>
    </location>
</feature>
<comment type="caution">
    <text evidence="11">The sequence shown here is derived from an EMBL/GenBank/DDBJ whole genome shotgun (WGS) entry which is preliminary data.</text>
</comment>
<feature type="transmembrane region" description="Helical" evidence="10">
    <location>
        <begin position="47"/>
        <end position="67"/>
    </location>
</feature>
<evidence type="ECO:0000256" key="6">
    <source>
        <dbReference type="ARBA" id="ARBA00022989"/>
    </source>
</evidence>
<evidence type="ECO:0000313" key="12">
    <source>
        <dbReference type="Proteomes" id="UP001642520"/>
    </source>
</evidence>
<evidence type="ECO:0000313" key="11">
    <source>
        <dbReference type="EMBL" id="CAL7946690.1"/>
    </source>
</evidence>
<evidence type="ECO:0000256" key="5">
    <source>
        <dbReference type="ARBA" id="ARBA00022725"/>
    </source>
</evidence>
<sequence>MPEIKMKHSATDYEWAVRLNRTSLKIVGLWPTEEQDTKEKFLTTLRAIVFLMVVIFVFTIPCLCDLIKQCDNLIAVINNLGYSIPLMITVMKYIVVFKKKKVLLPIVNMIAEDWAKLKTEFEEAVMVRRARVARAINIFGYTLISIMMSLMTILPRFGVTLRYVTNGTDVRKVFPLPTYYIYDVSETPYFEIIYVVQATGMLMMIFCYTGIDNFFGLLVLHISGQLENLQTRLANINDSETFNRFFAATVEDHVRLISAVDVIENTFTLLLLALLLYFGIFVCIYGLLLITILVESEQISMLRVAFLMGTFVNTFVQTSLYCMAGQILVSQAEGVYNAAYKCEWTNLKSNKAKKLILIMARAKRPLYITAGKLFPMTMLTFCKILKVSLSYISFLLTRL</sequence>
<keyword evidence="9 10" id="KW-0807">Transducer</keyword>
<comment type="subcellular location">
    <subcellularLocation>
        <location evidence="1 10">Cell membrane</location>
        <topology evidence="1 10">Multi-pass membrane protein</topology>
    </subcellularLocation>
</comment>
<reference evidence="11 12" key="1">
    <citation type="submission" date="2024-08" db="EMBL/GenBank/DDBJ databases">
        <authorList>
            <person name="Will J Nash"/>
            <person name="Angela Man"/>
            <person name="Seanna McTaggart"/>
            <person name="Kendall Baker"/>
            <person name="Tom Barker"/>
            <person name="Leah Catchpole"/>
            <person name="Alex Durrant"/>
            <person name="Karim Gharbi"/>
            <person name="Naomi Irish"/>
            <person name="Gemy Kaithakottil"/>
            <person name="Debby Ku"/>
            <person name="Aaliyah Providence"/>
            <person name="Felix Shaw"/>
            <person name="David Swarbreck"/>
            <person name="Chris Watkins"/>
            <person name="Ann M. McCartney"/>
            <person name="Giulio Formenti"/>
            <person name="Alice Mouton"/>
            <person name="Noel Vella"/>
            <person name="Bjorn M von Reumont"/>
            <person name="Adriana Vella"/>
            <person name="Wilfried Haerty"/>
        </authorList>
    </citation>
    <scope>NUCLEOTIDE SEQUENCE [LARGE SCALE GENOMIC DNA]</scope>
</reference>
<feature type="transmembrane region" description="Helical" evidence="10">
    <location>
        <begin position="192"/>
        <end position="211"/>
    </location>
</feature>
<dbReference type="InterPro" id="IPR004117">
    <property type="entry name" value="7tm6_olfct_rcpt"/>
</dbReference>